<dbReference type="EMBL" id="BMVF01000005">
    <property type="protein sequence ID" value="GHD88425.1"/>
    <property type="molecule type" value="Genomic_DNA"/>
</dbReference>
<keyword evidence="3" id="KW-1185">Reference proteome</keyword>
<organism evidence="2 3">
    <name type="scientific">Streptomyces naganishii JCM 4654</name>
    <dbReference type="NCBI Taxonomy" id="1306179"/>
    <lineage>
        <taxon>Bacteria</taxon>
        <taxon>Bacillati</taxon>
        <taxon>Actinomycetota</taxon>
        <taxon>Actinomycetes</taxon>
        <taxon>Kitasatosporales</taxon>
        <taxon>Streptomycetaceae</taxon>
        <taxon>Streptomyces</taxon>
    </lineage>
</organism>
<dbReference type="Proteomes" id="UP000608955">
    <property type="component" value="Unassembled WGS sequence"/>
</dbReference>
<sequence>MISTRRIVAVAALAVSVTGLAALPAGAAAAGAPAAGGLNPLGALDSLATSGIPAGQRAEVPTVSEQLSALHHVRDLRQLGRLNQVTGLLSPAFGLVPAVR</sequence>
<reference evidence="2" key="1">
    <citation type="journal article" date="2014" name="Int. J. Syst. Evol. Microbiol.">
        <title>Complete genome sequence of Corynebacterium casei LMG S-19264T (=DSM 44701T), isolated from a smear-ripened cheese.</title>
        <authorList>
            <consortium name="US DOE Joint Genome Institute (JGI-PGF)"/>
            <person name="Walter F."/>
            <person name="Albersmeier A."/>
            <person name="Kalinowski J."/>
            <person name="Ruckert C."/>
        </authorList>
    </citation>
    <scope>NUCLEOTIDE SEQUENCE</scope>
    <source>
        <strain evidence="2">JCM 4654</strain>
    </source>
</reference>
<feature type="signal peptide" evidence="1">
    <location>
        <begin position="1"/>
        <end position="21"/>
    </location>
</feature>
<proteinExistence type="predicted"/>
<evidence type="ECO:0000256" key="1">
    <source>
        <dbReference type="SAM" id="SignalP"/>
    </source>
</evidence>
<protein>
    <recommendedName>
        <fullName evidence="4">Secreted protein</fullName>
    </recommendedName>
</protein>
<comment type="caution">
    <text evidence="2">The sequence shown here is derived from an EMBL/GenBank/DDBJ whole genome shotgun (WGS) entry which is preliminary data.</text>
</comment>
<gene>
    <name evidence="2" type="ORF">GCM10010508_24520</name>
</gene>
<name>A0A918Y2H6_9ACTN</name>
<reference evidence="2" key="2">
    <citation type="submission" date="2020-09" db="EMBL/GenBank/DDBJ databases">
        <authorList>
            <person name="Sun Q."/>
            <person name="Ohkuma M."/>
        </authorList>
    </citation>
    <scope>NUCLEOTIDE SEQUENCE</scope>
    <source>
        <strain evidence="2">JCM 4654</strain>
    </source>
</reference>
<keyword evidence="1" id="KW-0732">Signal</keyword>
<dbReference type="AlphaFoldDB" id="A0A918Y2H6"/>
<dbReference type="RefSeq" id="WP_190177777.1">
    <property type="nucleotide sequence ID" value="NZ_BMVF01000005.1"/>
</dbReference>
<evidence type="ECO:0008006" key="4">
    <source>
        <dbReference type="Google" id="ProtNLM"/>
    </source>
</evidence>
<accession>A0A918Y2H6</accession>
<evidence type="ECO:0000313" key="3">
    <source>
        <dbReference type="Proteomes" id="UP000608955"/>
    </source>
</evidence>
<evidence type="ECO:0000313" key="2">
    <source>
        <dbReference type="EMBL" id="GHD88425.1"/>
    </source>
</evidence>
<feature type="chain" id="PRO_5039183163" description="Secreted protein" evidence="1">
    <location>
        <begin position="22"/>
        <end position="100"/>
    </location>
</feature>